<comment type="caution">
    <text evidence="2">The sequence shown here is derived from an EMBL/GenBank/DDBJ whole genome shotgun (WGS) entry which is preliminary data.</text>
</comment>
<sequence length="143" mass="16155">MSALTAPAHQVLVATTTEEIQQCLQIRIEVFVNEQKFSMDDEIDQYDSDPTVAHILLRLATPSLTPIGTIRGTRSEKDGGYYKLSRLAVLKPYRQFKFGRVLVHGLHDWIKADAKERMSPESQEQSVKVIAHSQIPVKGFYAN</sequence>
<accession>A0AAW0E8L8</accession>
<protein>
    <recommendedName>
        <fullName evidence="1">N-acetyltransferase domain-containing protein</fullName>
    </recommendedName>
</protein>
<name>A0AAW0E8L8_9AGAR</name>
<proteinExistence type="predicted"/>
<evidence type="ECO:0000313" key="2">
    <source>
        <dbReference type="EMBL" id="KAK7060377.1"/>
    </source>
</evidence>
<dbReference type="EMBL" id="JAYKXP010000003">
    <property type="protein sequence ID" value="KAK7060377.1"/>
    <property type="molecule type" value="Genomic_DNA"/>
</dbReference>
<dbReference type="InterPro" id="IPR000182">
    <property type="entry name" value="GNAT_dom"/>
</dbReference>
<reference evidence="2 3" key="1">
    <citation type="submission" date="2024-01" db="EMBL/GenBank/DDBJ databases">
        <title>A draft genome for a cacao thread blight-causing isolate of Paramarasmius palmivorus.</title>
        <authorList>
            <person name="Baruah I.K."/>
            <person name="Bukari Y."/>
            <person name="Amoako-Attah I."/>
            <person name="Meinhardt L.W."/>
            <person name="Bailey B.A."/>
            <person name="Cohen S.P."/>
        </authorList>
    </citation>
    <scope>NUCLEOTIDE SEQUENCE [LARGE SCALE GENOMIC DNA]</scope>
    <source>
        <strain evidence="2 3">GH-12</strain>
    </source>
</reference>
<dbReference type="Gene3D" id="3.40.630.30">
    <property type="match status" value="1"/>
</dbReference>
<dbReference type="GO" id="GO:0016747">
    <property type="term" value="F:acyltransferase activity, transferring groups other than amino-acyl groups"/>
    <property type="evidence" value="ECO:0007669"/>
    <property type="project" value="InterPro"/>
</dbReference>
<dbReference type="CDD" id="cd04301">
    <property type="entry name" value="NAT_SF"/>
    <property type="match status" value="1"/>
</dbReference>
<organism evidence="2 3">
    <name type="scientific">Paramarasmius palmivorus</name>
    <dbReference type="NCBI Taxonomy" id="297713"/>
    <lineage>
        <taxon>Eukaryota</taxon>
        <taxon>Fungi</taxon>
        <taxon>Dikarya</taxon>
        <taxon>Basidiomycota</taxon>
        <taxon>Agaricomycotina</taxon>
        <taxon>Agaricomycetes</taxon>
        <taxon>Agaricomycetidae</taxon>
        <taxon>Agaricales</taxon>
        <taxon>Marasmiineae</taxon>
        <taxon>Marasmiaceae</taxon>
        <taxon>Paramarasmius</taxon>
    </lineage>
</organism>
<evidence type="ECO:0000259" key="1">
    <source>
        <dbReference type="PROSITE" id="PS51186"/>
    </source>
</evidence>
<dbReference type="SUPFAM" id="SSF55729">
    <property type="entry name" value="Acyl-CoA N-acyltransferases (Nat)"/>
    <property type="match status" value="1"/>
</dbReference>
<dbReference type="Proteomes" id="UP001383192">
    <property type="component" value="Unassembled WGS sequence"/>
</dbReference>
<dbReference type="InterPro" id="IPR016181">
    <property type="entry name" value="Acyl_CoA_acyltransferase"/>
</dbReference>
<dbReference type="Pfam" id="PF00583">
    <property type="entry name" value="Acetyltransf_1"/>
    <property type="match status" value="1"/>
</dbReference>
<feature type="domain" description="N-acetyltransferase" evidence="1">
    <location>
        <begin position="10"/>
        <end position="143"/>
    </location>
</feature>
<evidence type="ECO:0000313" key="3">
    <source>
        <dbReference type="Proteomes" id="UP001383192"/>
    </source>
</evidence>
<dbReference type="AlphaFoldDB" id="A0AAW0E8L8"/>
<keyword evidence="3" id="KW-1185">Reference proteome</keyword>
<dbReference type="PROSITE" id="PS51186">
    <property type="entry name" value="GNAT"/>
    <property type="match status" value="1"/>
</dbReference>
<gene>
    <name evidence="2" type="ORF">VNI00_001142</name>
</gene>